<proteinExistence type="predicted"/>
<feature type="chain" id="PRO_5045784077" description="Carboxypeptidase" evidence="1">
    <location>
        <begin position="26"/>
        <end position="176"/>
    </location>
</feature>
<protein>
    <recommendedName>
        <fullName evidence="4">Carboxypeptidase</fullName>
    </recommendedName>
</protein>
<dbReference type="Proteomes" id="UP001500979">
    <property type="component" value="Unassembled WGS sequence"/>
</dbReference>
<comment type="caution">
    <text evidence="2">The sequence shown here is derived from an EMBL/GenBank/DDBJ whole genome shotgun (WGS) entry which is preliminary data.</text>
</comment>
<dbReference type="RefSeq" id="WP_344678970.1">
    <property type="nucleotide sequence ID" value="NZ_BAAAUX010000010.1"/>
</dbReference>
<organism evidence="2 3">
    <name type="scientific">Saccharopolyspora taberi</name>
    <dbReference type="NCBI Taxonomy" id="60895"/>
    <lineage>
        <taxon>Bacteria</taxon>
        <taxon>Bacillati</taxon>
        <taxon>Actinomycetota</taxon>
        <taxon>Actinomycetes</taxon>
        <taxon>Pseudonocardiales</taxon>
        <taxon>Pseudonocardiaceae</taxon>
        <taxon>Saccharopolyspora</taxon>
    </lineage>
</organism>
<name>A0ABN3V8N2_9PSEU</name>
<sequence length="176" mass="18074">MTRKSTALFAALVASLAIATPAAAAAPSRAELARKILDDGGITLLNSHVGGQNDPESTARQNIRDTAAGKAARTSPWSDVGVTEVQLSADLLKGMVAIGADYDYRVTTIAGGDHSSTSYHYAGTAFDVDQIDGRAVSASNPKVAKIKSACESAGAVEILGPGDAGHDSHVHCAWRS</sequence>
<evidence type="ECO:0000256" key="1">
    <source>
        <dbReference type="SAM" id="SignalP"/>
    </source>
</evidence>
<gene>
    <name evidence="2" type="ORF">GCM10010470_17340</name>
</gene>
<evidence type="ECO:0000313" key="3">
    <source>
        <dbReference type="Proteomes" id="UP001500979"/>
    </source>
</evidence>
<reference evidence="2 3" key="1">
    <citation type="journal article" date="2019" name="Int. J. Syst. Evol. Microbiol.">
        <title>The Global Catalogue of Microorganisms (GCM) 10K type strain sequencing project: providing services to taxonomists for standard genome sequencing and annotation.</title>
        <authorList>
            <consortium name="The Broad Institute Genomics Platform"/>
            <consortium name="The Broad Institute Genome Sequencing Center for Infectious Disease"/>
            <person name="Wu L."/>
            <person name="Ma J."/>
        </authorList>
    </citation>
    <scope>NUCLEOTIDE SEQUENCE [LARGE SCALE GENOMIC DNA]</scope>
    <source>
        <strain evidence="2 3">JCM 9383</strain>
    </source>
</reference>
<dbReference type="EMBL" id="BAAAUX010000010">
    <property type="protein sequence ID" value="GAA2783844.1"/>
    <property type="molecule type" value="Genomic_DNA"/>
</dbReference>
<keyword evidence="1" id="KW-0732">Signal</keyword>
<evidence type="ECO:0000313" key="2">
    <source>
        <dbReference type="EMBL" id="GAA2783844.1"/>
    </source>
</evidence>
<accession>A0ABN3V8N2</accession>
<feature type="signal peptide" evidence="1">
    <location>
        <begin position="1"/>
        <end position="25"/>
    </location>
</feature>
<keyword evidence="3" id="KW-1185">Reference proteome</keyword>
<evidence type="ECO:0008006" key="4">
    <source>
        <dbReference type="Google" id="ProtNLM"/>
    </source>
</evidence>